<evidence type="ECO:0000256" key="4">
    <source>
        <dbReference type="ARBA" id="ARBA00023136"/>
    </source>
</evidence>
<protein>
    <recommendedName>
        <fullName evidence="6">O-antigen ligase-related domain-containing protein</fullName>
    </recommendedName>
</protein>
<gene>
    <name evidence="7" type="ORF">GCM10009775_18130</name>
</gene>
<accession>A0ABN2PNM8</accession>
<comment type="caution">
    <text evidence="7">The sequence shown here is derived from an EMBL/GenBank/DDBJ whole genome shotgun (WGS) entry which is preliminary data.</text>
</comment>
<keyword evidence="8" id="KW-1185">Reference proteome</keyword>
<dbReference type="PANTHER" id="PTHR37422:SF13">
    <property type="entry name" value="LIPOPOLYSACCHARIDE BIOSYNTHESIS PROTEIN PA4999-RELATED"/>
    <property type="match status" value="1"/>
</dbReference>
<keyword evidence="3 5" id="KW-1133">Transmembrane helix</keyword>
<feature type="domain" description="O-antigen ligase-related" evidence="6">
    <location>
        <begin position="227"/>
        <end position="371"/>
    </location>
</feature>
<evidence type="ECO:0000313" key="7">
    <source>
        <dbReference type="EMBL" id="GAA1926307.1"/>
    </source>
</evidence>
<feature type="transmembrane region" description="Helical" evidence="5">
    <location>
        <begin position="105"/>
        <end position="124"/>
    </location>
</feature>
<name>A0ABN2PNM8_9MICO</name>
<dbReference type="InterPro" id="IPR051533">
    <property type="entry name" value="WaaL-like"/>
</dbReference>
<feature type="transmembrane region" description="Helical" evidence="5">
    <location>
        <begin position="196"/>
        <end position="213"/>
    </location>
</feature>
<feature type="transmembrane region" description="Helical" evidence="5">
    <location>
        <begin position="400"/>
        <end position="419"/>
    </location>
</feature>
<dbReference type="InterPro" id="IPR007016">
    <property type="entry name" value="O-antigen_ligase-rel_domated"/>
</dbReference>
<dbReference type="Pfam" id="PF04932">
    <property type="entry name" value="Wzy_C"/>
    <property type="match status" value="1"/>
</dbReference>
<evidence type="ECO:0000313" key="8">
    <source>
        <dbReference type="Proteomes" id="UP001501343"/>
    </source>
</evidence>
<sequence>MAVYTKHPASEPPSAPVREKTGHLMLRGWCIFVLFMALSGTAWVHAFGEPVTAAIVIAGAVVSLVLWSVIRPSVQWRRLPWFAVSYIAWATLSLAWSAWLGATAVTLLLLYLTTIQAAFVAAVLTWRELVRAIASALKWVMALSLVFELWVAVFVKAPLLPGFIVGKADDPIEYWSRNNLFEWDKRIQGIMGNSNLLAPVALLAIIVFAIRIAAGAPRRVLLYGWIALAAFLFVRASSATAYLAAAGAVLVLITVLLMRRARRPGERTKYYIGYAVIGIGGALALFFFREPIFTMLGRGSDLTGRETVIWAEVLERANQRPVAGWGFATPWVTNDPMFDGWIVDHGVSVQQAHNMWLDVYLQLGIVGLVLFSLLFLAYVWRTWFFAVDRPRWDLRADRPYSPLTLLPTLVGAILLVQGFAESSPLLLWGWMFLIMFGFKIKQSPHIGVGPAEQGAAIERGEPIKQAP</sequence>
<comment type="subcellular location">
    <subcellularLocation>
        <location evidence="1">Membrane</location>
        <topology evidence="1">Multi-pass membrane protein</topology>
    </subcellularLocation>
</comment>
<keyword evidence="4 5" id="KW-0472">Membrane</keyword>
<feature type="transmembrane region" description="Helical" evidence="5">
    <location>
        <begin position="242"/>
        <end position="258"/>
    </location>
</feature>
<evidence type="ECO:0000256" key="1">
    <source>
        <dbReference type="ARBA" id="ARBA00004141"/>
    </source>
</evidence>
<proteinExistence type="predicted"/>
<dbReference type="EMBL" id="BAAAOF010000003">
    <property type="protein sequence ID" value="GAA1926307.1"/>
    <property type="molecule type" value="Genomic_DNA"/>
</dbReference>
<evidence type="ECO:0000256" key="3">
    <source>
        <dbReference type="ARBA" id="ARBA00022989"/>
    </source>
</evidence>
<evidence type="ECO:0000259" key="6">
    <source>
        <dbReference type="Pfam" id="PF04932"/>
    </source>
</evidence>
<feature type="transmembrane region" description="Helical" evidence="5">
    <location>
        <begin position="270"/>
        <end position="288"/>
    </location>
</feature>
<dbReference type="RefSeq" id="WP_248150566.1">
    <property type="nucleotide sequence ID" value="NZ_BAAAOF010000003.1"/>
</dbReference>
<evidence type="ECO:0000256" key="2">
    <source>
        <dbReference type="ARBA" id="ARBA00022692"/>
    </source>
</evidence>
<feature type="transmembrane region" description="Helical" evidence="5">
    <location>
        <begin position="359"/>
        <end position="380"/>
    </location>
</feature>
<keyword evidence="2 5" id="KW-0812">Transmembrane</keyword>
<dbReference type="Proteomes" id="UP001501343">
    <property type="component" value="Unassembled WGS sequence"/>
</dbReference>
<feature type="transmembrane region" description="Helical" evidence="5">
    <location>
        <begin position="24"/>
        <end position="45"/>
    </location>
</feature>
<evidence type="ECO:0000256" key="5">
    <source>
        <dbReference type="SAM" id="Phobius"/>
    </source>
</evidence>
<reference evidence="7 8" key="1">
    <citation type="journal article" date="2019" name="Int. J. Syst. Evol. Microbiol.">
        <title>The Global Catalogue of Microorganisms (GCM) 10K type strain sequencing project: providing services to taxonomists for standard genome sequencing and annotation.</title>
        <authorList>
            <consortium name="The Broad Institute Genomics Platform"/>
            <consortium name="The Broad Institute Genome Sequencing Center for Infectious Disease"/>
            <person name="Wu L."/>
            <person name="Ma J."/>
        </authorList>
    </citation>
    <scope>NUCLEOTIDE SEQUENCE [LARGE SCALE GENOMIC DNA]</scope>
    <source>
        <strain evidence="7 8">JCM 14900</strain>
    </source>
</reference>
<dbReference type="PANTHER" id="PTHR37422">
    <property type="entry name" value="TEICHURONIC ACID BIOSYNTHESIS PROTEIN TUAE"/>
    <property type="match status" value="1"/>
</dbReference>
<feature type="transmembrane region" description="Helical" evidence="5">
    <location>
        <begin position="81"/>
        <end position="99"/>
    </location>
</feature>
<feature type="transmembrane region" description="Helical" evidence="5">
    <location>
        <begin position="51"/>
        <end position="69"/>
    </location>
</feature>
<feature type="transmembrane region" description="Helical" evidence="5">
    <location>
        <begin position="136"/>
        <end position="155"/>
    </location>
</feature>
<organism evidence="7 8">
    <name type="scientific">Microbacterium aoyamense</name>
    <dbReference type="NCBI Taxonomy" id="344166"/>
    <lineage>
        <taxon>Bacteria</taxon>
        <taxon>Bacillati</taxon>
        <taxon>Actinomycetota</taxon>
        <taxon>Actinomycetes</taxon>
        <taxon>Micrococcales</taxon>
        <taxon>Microbacteriaceae</taxon>
        <taxon>Microbacterium</taxon>
    </lineage>
</organism>
<feature type="transmembrane region" description="Helical" evidence="5">
    <location>
        <begin position="220"/>
        <end position="236"/>
    </location>
</feature>